<reference evidence="4 5" key="1">
    <citation type="submission" date="2017-07" db="EMBL/GenBank/DDBJ databases">
        <title>Draft Genome Sequences of Select Purple Nonsulfur Bacteria.</title>
        <authorList>
            <person name="Lasarre B."/>
            <person name="Mckinlay J.B."/>
        </authorList>
    </citation>
    <scope>NUCLEOTIDE SEQUENCE [LARGE SCALE GENOMIC DNA]</scope>
    <source>
        <strain evidence="4 5">DSM 11907</strain>
    </source>
</reference>
<dbReference type="Pfam" id="PF03703">
    <property type="entry name" value="bPH_2"/>
    <property type="match status" value="1"/>
</dbReference>
<sequence>MKPWEPRPLPEALPDGEEILWRGGPLLAPLAVHVFHVRKAAVYFAVLLLWFGASTYADEGSLAGAVVAAMWVVPLALAAIGILGLFAYLVRRTTTYTITSRRIILQYGVAFPMTLNLPFKHIGAASLRLYRDGSGDVPVVLTGGVKIAYPILWPHARPWHLRRPEPMLRVVADGRRVAEILARAIVSRPAEGVDSPQGATTPDLPRTSSAAA</sequence>
<organism evidence="4 5">
    <name type="scientific">Rhodoplanes elegans</name>
    <dbReference type="NCBI Taxonomy" id="29408"/>
    <lineage>
        <taxon>Bacteria</taxon>
        <taxon>Pseudomonadati</taxon>
        <taxon>Pseudomonadota</taxon>
        <taxon>Alphaproteobacteria</taxon>
        <taxon>Hyphomicrobiales</taxon>
        <taxon>Nitrobacteraceae</taxon>
        <taxon>Rhodoplanes</taxon>
    </lineage>
</organism>
<dbReference type="Proteomes" id="UP000248863">
    <property type="component" value="Unassembled WGS sequence"/>
</dbReference>
<dbReference type="NCBIfam" id="NF040894">
    <property type="entry name" value="puhB_PGC"/>
    <property type="match status" value="1"/>
</dbReference>
<comment type="caution">
    <text evidence="4">The sequence shown here is derived from an EMBL/GenBank/DDBJ whole genome shotgun (WGS) entry which is preliminary data.</text>
</comment>
<dbReference type="AlphaFoldDB" id="A0A327KQK7"/>
<feature type="transmembrane region" description="Helical" evidence="2">
    <location>
        <begin position="40"/>
        <end position="57"/>
    </location>
</feature>
<proteinExistence type="predicted"/>
<evidence type="ECO:0000256" key="1">
    <source>
        <dbReference type="SAM" id="MobiDB-lite"/>
    </source>
</evidence>
<evidence type="ECO:0000259" key="3">
    <source>
        <dbReference type="Pfam" id="PF03703"/>
    </source>
</evidence>
<dbReference type="InterPro" id="IPR005182">
    <property type="entry name" value="YdbS-like_PH"/>
</dbReference>
<feature type="domain" description="YdbS-like PH" evidence="3">
    <location>
        <begin position="92"/>
        <end position="178"/>
    </location>
</feature>
<keyword evidence="2" id="KW-0812">Transmembrane</keyword>
<keyword evidence="2" id="KW-1133">Transmembrane helix</keyword>
<dbReference type="EMBL" id="NPEU01000069">
    <property type="protein sequence ID" value="RAI39642.1"/>
    <property type="molecule type" value="Genomic_DNA"/>
</dbReference>
<dbReference type="OrthoDB" id="7345733at2"/>
<accession>A0A327KQK7</accession>
<feature type="transmembrane region" description="Helical" evidence="2">
    <location>
        <begin position="63"/>
        <end position="90"/>
    </location>
</feature>
<protein>
    <recommendedName>
        <fullName evidence="3">YdbS-like PH domain-containing protein</fullName>
    </recommendedName>
</protein>
<dbReference type="InterPro" id="IPR054839">
    <property type="entry name" value="puhB_PGC"/>
</dbReference>
<evidence type="ECO:0000313" key="4">
    <source>
        <dbReference type="EMBL" id="RAI39642.1"/>
    </source>
</evidence>
<name>A0A327KQK7_9BRAD</name>
<evidence type="ECO:0000313" key="5">
    <source>
        <dbReference type="Proteomes" id="UP000248863"/>
    </source>
</evidence>
<feature type="region of interest" description="Disordered" evidence="1">
    <location>
        <begin position="191"/>
        <end position="212"/>
    </location>
</feature>
<evidence type="ECO:0000256" key="2">
    <source>
        <dbReference type="SAM" id="Phobius"/>
    </source>
</evidence>
<keyword evidence="2" id="KW-0472">Membrane</keyword>
<gene>
    <name evidence="4" type="ORF">CH338_08835</name>
</gene>
<keyword evidence="5" id="KW-1185">Reference proteome</keyword>